<proteinExistence type="predicted"/>
<organism evidence="2 3">
    <name type="scientific">Clostridium algidicarnis DSM 15099</name>
    <dbReference type="NCBI Taxonomy" id="1121295"/>
    <lineage>
        <taxon>Bacteria</taxon>
        <taxon>Bacillati</taxon>
        <taxon>Bacillota</taxon>
        <taxon>Clostridia</taxon>
        <taxon>Eubacteriales</taxon>
        <taxon>Clostridiaceae</taxon>
        <taxon>Clostridium</taxon>
    </lineage>
</organism>
<evidence type="ECO:0000313" key="3">
    <source>
        <dbReference type="Proteomes" id="UP000239863"/>
    </source>
</evidence>
<dbReference type="EMBL" id="PTIS01000003">
    <property type="protein sequence ID" value="PPK48930.1"/>
    <property type="molecule type" value="Genomic_DNA"/>
</dbReference>
<dbReference type="InterPro" id="IPR014202">
    <property type="entry name" value="Spore_II_R"/>
</dbReference>
<dbReference type="Proteomes" id="UP000239863">
    <property type="component" value="Unassembled WGS sequence"/>
</dbReference>
<dbReference type="OrthoDB" id="9793324at2"/>
<name>A0A2S6FZ80_9CLOT</name>
<dbReference type="STRING" id="37659.GCA_000703125_01980"/>
<dbReference type="RefSeq" id="WP_104409358.1">
    <property type="nucleotide sequence ID" value="NZ_PTIS01000003.1"/>
</dbReference>
<sequence>MKKYLVSIIILISMVTAFAFSGQELNKFNNSDSELIKDKMIRFHVIANSDSIEDQDIKLKVRDKVLEYIYPKLEGASEIDKSREILKENDKEIKDIALKVLQENNYDYKVESTLSNEMFPVKSYGDITLPQGEYEAYRIILGDGKGQNWWCVMFPPLCFVDITKGEVSSEDTEEIMKKNLSEKEYDIVKRKDKSNIIFKSKIGEVVKDIKTKQNKR</sequence>
<comment type="caution">
    <text evidence="2">The sequence shown here is derived from an EMBL/GenBank/DDBJ whole genome shotgun (WGS) entry which is preliminary data.</text>
</comment>
<dbReference type="Pfam" id="PF09551">
    <property type="entry name" value="Spore_II_R"/>
    <property type="match status" value="1"/>
</dbReference>
<evidence type="ECO:0000256" key="1">
    <source>
        <dbReference type="SAM" id="SignalP"/>
    </source>
</evidence>
<evidence type="ECO:0000313" key="2">
    <source>
        <dbReference type="EMBL" id="PPK48930.1"/>
    </source>
</evidence>
<feature type="signal peptide" evidence="1">
    <location>
        <begin position="1"/>
        <end position="19"/>
    </location>
</feature>
<protein>
    <submittedName>
        <fullName evidence="2">Stage II sporulation protein R</fullName>
    </submittedName>
</protein>
<reference evidence="2 3" key="1">
    <citation type="submission" date="2018-02" db="EMBL/GenBank/DDBJ databases">
        <title>Genomic Encyclopedia of Archaeal and Bacterial Type Strains, Phase II (KMG-II): from individual species to whole genera.</title>
        <authorList>
            <person name="Goeker M."/>
        </authorList>
    </citation>
    <scope>NUCLEOTIDE SEQUENCE [LARGE SCALE GENOMIC DNA]</scope>
    <source>
        <strain evidence="2 3">DSM 15099</strain>
    </source>
</reference>
<gene>
    <name evidence="2" type="ORF">BD821_10350</name>
</gene>
<feature type="chain" id="PRO_5015735517" evidence="1">
    <location>
        <begin position="20"/>
        <end position="216"/>
    </location>
</feature>
<dbReference type="AlphaFoldDB" id="A0A2S6FZ80"/>
<accession>A0A2S6FZ80</accession>
<dbReference type="NCBIfam" id="TIGR02837">
    <property type="entry name" value="spore_II_R"/>
    <property type="match status" value="1"/>
</dbReference>
<keyword evidence="1" id="KW-0732">Signal</keyword>